<feature type="active site" description="Proton acceptor" evidence="5">
    <location>
        <position position="419"/>
    </location>
</feature>
<dbReference type="AlphaFoldDB" id="A0A060SWG7"/>
<evidence type="ECO:0000259" key="8">
    <source>
        <dbReference type="PROSITE" id="PS51635"/>
    </source>
</evidence>
<proteinExistence type="inferred from homology"/>
<dbReference type="PROSITE" id="PS51635">
    <property type="entry name" value="PNPLA"/>
    <property type="match status" value="1"/>
</dbReference>
<keyword evidence="2 5" id="KW-0378">Hydrolase</keyword>
<comment type="similarity">
    <text evidence="1">Belongs to the PLPL family.</text>
</comment>
<dbReference type="InterPro" id="IPR021771">
    <property type="entry name" value="Triacylglycerol_lipase_N"/>
</dbReference>
<dbReference type="InterPro" id="IPR002641">
    <property type="entry name" value="PNPLA_dom"/>
</dbReference>
<comment type="caution">
    <text evidence="5">Lacks conserved residue(s) required for the propagation of feature annotation.</text>
</comment>
<evidence type="ECO:0000256" key="4">
    <source>
        <dbReference type="ARBA" id="ARBA00023098"/>
    </source>
</evidence>
<evidence type="ECO:0000256" key="7">
    <source>
        <dbReference type="SAM" id="Phobius"/>
    </source>
</evidence>
<reference evidence="9" key="2">
    <citation type="submission" date="2014-06" db="EMBL/GenBank/DDBJ databases">
        <title>The complete genome of Blastobotrys (Arxula) adeninivorans LS3 - a yeast of biotechnological interest.</title>
        <authorList>
            <person name="Kunze G."/>
            <person name="Gaillardin C."/>
            <person name="Czernicka M."/>
            <person name="Durrens P."/>
            <person name="Martin T."/>
            <person name="Boer E."/>
            <person name="Gabaldon T."/>
            <person name="Cruz J."/>
            <person name="Talla E."/>
            <person name="Marck C."/>
            <person name="Goffeau A."/>
            <person name="Barbe V."/>
            <person name="Baret P."/>
            <person name="Baronian K."/>
            <person name="Beier S."/>
            <person name="Bleykasten C."/>
            <person name="Bode R."/>
            <person name="Casaregola S."/>
            <person name="Despons L."/>
            <person name="Fairhead C."/>
            <person name="Giersberg M."/>
            <person name="Gierski P."/>
            <person name="Hahnel U."/>
            <person name="Hartmann A."/>
            <person name="Jankowska D."/>
            <person name="Jubin C."/>
            <person name="Jung P."/>
            <person name="Lafontaine I."/>
            <person name="Leh-Louis V."/>
            <person name="Lemaire M."/>
            <person name="Marcet-Houben M."/>
            <person name="Mascher M."/>
            <person name="Morel G."/>
            <person name="Richard G.-F."/>
            <person name="Riechen J."/>
            <person name="Sacerdot C."/>
            <person name="Sarkar A."/>
            <person name="Savel G."/>
            <person name="Schacherer J."/>
            <person name="Sherman D."/>
            <person name="Straub M.-L."/>
            <person name="Stein N."/>
            <person name="Thierry A."/>
            <person name="Trautwein-Schult A."/>
            <person name="Westhof E."/>
            <person name="Worch S."/>
            <person name="Dujon B."/>
            <person name="Souciet J.-L."/>
            <person name="Wincker P."/>
            <person name="Scholz U."/>
            <person name="Neuveglise N."/>
        </authorList>
    </citation>
    <scope>NUCLEOTIDE SEQUENCE</scope>
    <source>
        <strain evidence="9">LS3</strain>
    </source>
</reference>
<evidence type="ECO:0000256" key="3">
    <source>
        <dbReference type="ARBA" id="ARBA00022963"/>
    </source>
</evidence>
<keyword evidence="7" id="KW-0812">Transmembrane</keyword>
<gene>
    <name evidence="9" type="ORF">GNLVRS02_ARAD1A04554g</name>
</gene>
<dbReference type="InterPro" id="IPR016035">
    <property type="entry name" value="Acyl_Trfase/lysoPLipase"/>
</dbReference>
<dbReference type="EMBL" id="HG937691">
    <property type="protein sequence ID" value="CDP33225.1"/>
    <property type="molecule type" value="Genomic_DNA"/>
</dbReference>
<dbReference type="GO" id="GO:0006641">
    <property type="term" value="P:triglyceride metabolic process"/>
    <property type="evidence" value="ECO:0007669"/>
    <property type="project" value="UniProtKB-ARBA"/>
</dbReference>
<evidence type="ECO:0000313" key="9">
    <source>
        <dbReference type="EMBL" id="CDP33225.1"/>
    </source>
</evidence>
<dbReference type="GO" id="GO:0016042">
    <property type="term" value="P:lipid catabolic process"/>
    <property type="evidence" value="ECO:0007669"/>
    <property type="project" value="UniProtKB-UniRule"/>
</dbReference>
<evidence type="ECO:0000256" key="2">
    <source>
        <dbReference type="ARBA" id="ARBA00022801"/>
    </source>
</evidence>
<dbReference type="SUPFAM" id="SSF52151">
    <property type="entry name" value="FabD/lysophospholipase-like"/>
    <property type="match status" value="1"/>
</dbReference>
<accession>A0A060SWG7</accession>
<dbReference type="InterPro" id="IPR050301">
    <property type="entry name" value="NTE"/>
</dbReference>
<keyword evidence="4 5" id="KW-0443">Lipid metabolism</keyword>
<dbReference type="Gene3D" id="3.40.1090.10">
    <property type="entry name" value="Cytosolic phospholipase A2 catalytic domain"/>
    <property type="match status" value="2"/>
</dbReference>
<dbReference type="Pfam" id="PF11815">
    <property type="entry name" value="DUF3336"/>
    <property type="match status" value="1"/>
</dbReference>
<dbReference type="PANTHER" id="PTHR14226:SF66">
    <property type="entry name" value="TRIACYLGLYCEROL LIPASE PTL2"/>
    <property type="match status" value="1"/>
</dbReference>
<dbReference type="Pfam" id="PF01734">
    <property type="entry name" value="Patatin"/>
    <property type="match status" value="1"/>
</dbReference>
<dbReference type="CDD" id="cd07232">
    <property type="entry name" value="Pat_PLPL"/>
    <property type="match status" value="1"/>
</dbReference>
<feature type="transmembrane region" description="Helical" evidence="7">
    <location>
        <begin position="68"/>
        <end position="97"/>
    </location>
</feature>
<protein>
    <submittedName>
        <fullName evidence="9">ARAD1A04554p</fullName>
    </submittedName>
</protein>
<evidence type="ECO:0000256" key="6">
    <source>
        <dbReference type="SAM" id="MobiDB-lite"/>
    </source>
</evidence>
<organism evidence="9">
    <name type="scientific">Blastobotrys adeninivorans</name>
    <name type="common">Yeast</name>
    <name type="synonym">Arxula adeninivorans</name>
    <dbReference type="NCBI Taxonomy" id="409370"/>
    <lineage>
        <taxon>Eukaryota</taxon>
        <taxon>Fungi</taxon>
        <taxon>Dikarya</taxon>
        <taxon>Ascomycota</taxon>
        <taxon>Saccharomycotina</taxon>
        <taxon>Dipodascomycetes</taxon>
        <taxon>Dipodascales</taxon>
        <taxon>Trichomonascaceae</taxon>
        <taxon>Blastobotrys</taxon>
    </lineage>
</organism>
<reference evidence="9" key="1">
    <citation type="submission" date="2014-02" db="EMBL/GenBank/DDBJ databases">
        <authorList>
            <person name="Genoscope - CEA"/>
        </authorList>
    </citation>
    <scope>NUCLEOTIDE SEQUENCE</scope>
    <source>
        <strain evidence="9">LS3</strain>
    </source>
</reference>
<feature type="domain" description="PNPLA" evidence="8">
    <location>
        <begin position="241"/>
        <end position="432"/>
    </location>
</feature>
<dbReference type="GO" id="GO:0004806">
    <property type="term" value="F:triacylglycerol lipase activity"/>
    <property type="evidence" value="ECO:0007669"/>
    <property type="project" value="InterPro"/>
</dbReference>
<evidence type="ECO:0000256" key="5">
    <source>
        <dbReference type="PROSITE-ProRule" id="PRU01161"/>
    </source>
</evidence>
<dbReference type="PANTHER" id="PTHR14226">
    <property type="entry name" value="NEUROPATHY TARGET ESTERASE/SWISS CHEESE D.MELANOGASTER"/>
    <property type="match status" value="1"/>
</dbReference>
<evidence type="ECO:0000256" key="1">
    <source>
        <dbReference type="ARBA" id="ARBA00006104"/>
    </source>
</evidence>
<keyword evidence="3 5" id="KW-0442">Lipid degradation</keyword>
<feature type="short sequence motif" description="GXSXG" evidence="5">
    <location>
        <begin position="272"/>
        <end position="276"/>
    </location>
</feature>
<feature type="region of interest" description="Disordered" evidence="6">
    <location>
        <begin position="606"/>
        <end position="633"/>
    </location>
</feature>
<feature type="active site" description="Nucleophile" evidence="5">
    <location>
        <position position="274"/>
    </location>
</feature>
<keyword evidence="7" id="KW-0472">Membrane</keyword>
<name>A0A060SWG7_BLAAD</name>
<dbReference type="PhylomeDB" id="A0A060SWG7"/>
<sequence>MNPFDVDYTNRDHLVDFERALHEDEASYIISVNDWAPVNAPLKRRLRRKPTDSDPGTGLGYTLFRWPILVAIALWLALLAFVYAIVRFWVALFEYFITWRGPRRKLRENLRSARSYEEWINAAKVLDDHLGNTSWKHSPKFSRYDYRTIGRITNSLRQLRSQNKAEEVGSILQGCVKHNFAGTQGQPLYSQCYYGTKDLVEEFNSEIVKSLDYLATHPNLTPQSRRLLFKMFSKNFGKTALCLSGGATFAYRHFGVVKALLEQDLLPNIISGTSGGGLVAALVGTRTNSELRELLTPQLADKITACWEKFPKWVYRFYSTGARFDAVDWAERSCWFTMGSLTFREAYERTGKILNISTVPADPNSPSILCNYITSPDCVIWSALLASAAVPGILNPVVLMMKTKKGNLVPYSFGNKWKDGSLRTDIPVHALNVYFNVNFTIVSQVNPHISLFMYAPRGTVGRPVSHRQGKGWRGGFLGSALEDMLKLEIRKWLKLMKNLSLMPRFFNQDWSSVWLQKFEGSVTLWPRIRLKDFYYILSDPTREQMETMIISGQRCTFPKLLFIRHQVNIERAIDRGRKQNAKAREENGPQLRRVNPFLQDLDDRVYHSSSSVDPREFQDDHDDDGENSTDSSM</sequence>
<keyword evidence="7" id="KW-1133">Transmembrane helix</keyword>